<evidence type="ECO:0000313" key="2">
    <source>
        <dbReference type="EMBL" id="QWM90398.1"/>
    </source>
</evidence>
<dbReference type="EMBL" id="MZ130489">
    <property type="protein sequence ID" value="QWM90398.1"/>
    <property type="molecule type" value="Genomic_DNA"/>
</dbReference>
<gene>
    <name evidence="2" type="primary">gp_26535</name>
</gene>
<reference evidence="2 3" key="1">
    <citation type="submission" date="2021-04" db="EMBL/GenBank/DDBJ databases">
        <authorList>
            <person name="Shkoporov A.N."/>
            <person name="Stockdale S.R."/>
            <person name="Guerin E."/>
            <person name="Ross R.P."/>
            <person name="Hill C."/>
        </authorList>
    </citation>
    <scope>NUCLEOTIDE SEQUENCE [LARGE SCALE GENOMIC DNA]</scope>
    <source>
        <strain evidence="3">cr2_1</strain>
    </source>
</reference>
<organism evidence="2 3">
    <name type="scientific">uncultured phage cr2_1</name>
    <dbReference type="NCBI Taxonomy" id="2986394"/>
    <lineage>
        <taxon>Viruses</taxon>
        <taxon>Duplodnaviria</taxon>
        <taxon>Heunggongvirae</taxon>
        <taxon>Uroviricota</taxon>
        <taxon>Caudoviricetes</taxon>
        <taxon>Crassvirales</taxon>
        <taxon>Crevaviridae</taxon>
        <taxon>Coarsevirinae</taxon>
        <taxon>Junduvirus</taxon>
        <taxon>Junduvirus communis</taxon>
    </lineage>
</organism>
<sequence length="233" mass="26455">MNLFEIQANIDRILEYAAENGGDIGESGAEELAISEEELGEKLYAYAFVIDRYNTDIALLKQYKQALDDRVKRTEKKIKRLKDVMAECAYKYGEPVLKKNTETGIKEPTGSMSLKYPNITINVRKGQEVVTDTEMFNSFLNQMYQYFENPSVDTVPANIDAIKGFIDVKLDKGLNLDKANKIKAILAEHGIVFEEGDFKFYVNSTNLKETLNQSPEGLDAWTLQEKDIVTIKK</sequence>
<evidence type="ECO:0000313" key="3">
    <source>
        <dbReference type="Proteomes" id="UP000827432"/>
    </source>
</evidence>
<dbReference type="InterPro" id="IPR008840">
    <property type="entry name" value="Sipho_Gp157"/>
</dbReference>
<proteinExistence type="predicted"/>
<feature type="coiled-coil region" evidence="1">
    <location>
        <begin position="57"/>
        <end position="84"/>
    </location>
</feature>
<dbReference type="Proteomes" id="UP000827432">
    <property type="component" value="Segment"/>
</dbReference>
<name>A0AAE7S035_9CAUD</name>
<keyword evidence="3" id="KW-1185">Reference proteome</keyword>
<accession>A0AAE7S035</accession>
<evidence type="ECO:0000256" key="1">
    <source>
        <dbReference type="SAM" id="Coils"/>
    </source>
</evidence>
<dbReference type="GeneID" id="75690700"/>
<dbReference type="RefSeq" id="YP_010359970.1">
    <property type="nucleotide sequence ID" value="NC_062779.1"/>
</dbReference>
<dbReference type="Pfam" id="PF05565">
    <property type="entry name" value="Sipho_Gp157"/>
    <property type="match status" value="1"/>
</dbReference>
<protein>
    <submittedName>
        <fullName evidence="2">Siphovirus Gp157-like host-nuclease inhibitor protein Gam</fullName>
    </submittedName>
</protein>
<keyword evidence="1" id="KW-0175">Coiled coil</keyword>
<dbReference type="KEGG" id="vg:75690700"/>